<dbReference type="InterPro" id="IPR007410">
    <property type="entry name" value="LpqE-like"/>
</dbReference>
<name>A0A328Z0X0_9BURK</name>
<gene>
    <name evidence="3" type="ORF">AX018_105930</name>
</gene>
<evidence type="ECO:0000256" key="2">
    <source>
        <dbReference type="SAM" id="SignalP"/>
    </source>
</evidence>
<feature type="chain" id="PRO_5016238681" description="Copper(I)-binding protein" evidence="2">
    <location>
        <begin position="23"/>
        <end position="167"/>
    </location>
</feature>
<evidence type="ECO:0000313" key="3">
    <source>
        <dbReference type="EMBL" id="RAR75956.1"/>
    </source>
</evidence>
<reference evidence="3 4" key="1">
    <citation type="submission" date="2018-06" db="EMBL/GenBank/DDBJ databases">
        <title>Genomic Encyclopedia of Archaeal and Bacterial Type Strains, Phase II (KMG-II): from individual species to whole genera.</title>
        <authorList>
            <person name="Goeker M."/>
        </authorList>
    </citation>
    <scope>NUCLEOTIDE SEQUENCE [LARGE SCALE GENOMIC DNA]</scope>
    <source>
        <strain evidence="3 4">CFPB 3232</strain>
    </source>
</reference>
<evidence type="ECO:0008006" key="5">
    <source>
        <dbReference type="Google" id="ProtNLM"/>
    </source>
</evidence>
<dbReference type="AlphaFoldDB" id="A0A328Z0X0"/>
<feature type="region of interest" description="Disordered" evidence="1">
    <location>
        <begin position="146"/>
        <end position="167"/>
    </location>
</feature>
<protein>
    <recommendedName>
        <fullName evidence="5">Copper(I)-binding protein</fullName>
    </recommendedName>
</protein>
<evidence type="ECO:0000313" key="4">
    <source>
        <dbReference type="Proteomes" id="UP000248856"/>
    </source>
</evidence>
<dbReference type="PANTHER" id="PTHR36302">
    <property type="entry name" value="BLR7088 PROTEIN"/>
    <property type="match status" value="1"/>
</dbReference>
<organism evidence="3 4">
    <name type="scientific">Paracidovorax anthurii</name>
    <dbReference type="NCBI Taxonomy" id="78229"/>
    <lineage>
        <taxon>Bacteria</taxon>
        <taxon>Pseudomonadati</taxon>
        <taxon>Pseudomonadota</taxon>
        <taxon>Betaproteobacteria</taxon>
        <taxon>Burkholderiales</taxon>
        <taxon>Comamonadaceae</taxon>
        <taxon>Paracidovorax</taxon>
    </lineage>
</organism>
<dbReference type="EMBL" id="QLTA01000059">
    <property type="protein sequence ID" value="RAR75956.1"/>
    <property type="molecule type" value="Genomic_DNA"/>
</dbReference>
<comment type="caution">
    <text evidence="3">The sequence shown here is derived from an EMBL/GenBank/DDBJ whole genome shotgun (WGS) entry which is preliminary data.</text>
</comment>
<proteinExistence type="predicted"/>
<dbReference type="OrthoDB" id="9796962at2"/>
<sequence length="167" mass="17773">MKLLTSFLSLLAGSVLSIAAHGQPVTVQDAWIRATVPQQKATGAFMKITAPQNMRLVGVASPSAPVAEIHEMRLQDNVMKMRQVPAIELPAGQSVELKPGGYHVMLMDLPKAMKAGDTVPLQLILETPAGQRQTMDIQVPVRAVNTSASPAPAASMPAHMGHGEPKR</sequence>
<keyword evidence="2" id="KW-0732">Signal</keyword>
<dbReference type="Gene3D" id="2.60.40.1890">
    <property type="entry name" value="PCu(A)C copper chaperone"/>
    <property type="match status" value="1"/>
</dbReference>
<dbReference type="RefSeq" id="WP_111881504.1">
    <property type="nucleotide sequence ID" value="NZ_CBCSGC010000260.1"/>
</dbReference>
<feature type="compositionally biased region" description="Low complexity" evidence="1">
    <location>
        <begin position="147"/>
        <end position="158"/>
    </location>
</feature>
<dbReference type="InterPro" id="IPR036182">
    <property type="entry name" value="PCuAC_sf"/>
</dbReference>
<keyword evidence="4" id="KW-1185">Reference proteome</keyword>
<dbReference type="Pfam" id="PF04314">
    <property type="entry name" value="PCuAC"/>
    <property type="match status" value="1"/>
</dbReference>
<dbReference type="SUPFAM" id="SSF110087">
    <property type="entry name" value="DR1885-like metal-binding protein"/>
    <property type="match status" value="1"/>
</dbReference>
<dbReference type="PANTHER" id="PTHR36302:SF1">
    <property type="entry name" value="COPPER CHAPERONE PCU(A)C"/>
    <property type="match status" value="1"/>
</dbReference>
<dbReference type="InterPro" id="IPR058248">
    <property type="entry name" value="Lxx211020-like"/>
</dbReference>
<dbReference type="Proteomes" id="UP000248856">
    <property type="component" value="Unassembled WGS sequence"/>
</dbReference>
<accession>A0A328Z0X0</accession>
<evidence type="ECO:0000256" key="1">
    <source>
        <dbReference type="SAM" id="MobiDB-lite"/>
    </source>
</evidence>
<feature type="signal peptide" evidence="2">
    <location>
        <begin position="1"/>
        <end position="22"/>
    </location>
</feature>